<gene>
    <name evidence="3" type="primary">LOC119640814</name>
</gene>
<keyword evidence="1" id="KW-0472">Membrane</keyword>
<reference evidence="3" key="1">
    <citation type="submission" date="2025-08" db="UniProtKB">
        <authorList>
            <consortium name="RefSeq"/>
        </authorList>
    </citation>
    <scope>IDENTIFICATION</scope>
    <source>
        <tissue evidence="3">Whole body pupa</tissue>
    </source>
</reference>
<keyword evidence="2" id="KW-1185">Reference proteome</keyword>
<feature type="transmembrane region" description="Helical" evidence="1">
    <location>
        <begin position="74"/>
        <end position="98"/>
    </location>
</feature>
<name>A0A9C5Z8J5_9MUSC</name>
<proteinExistence type="predicted"/>
<accession>A0A9C5Z8J5</accession>
<dbReference type="KEGG" id="gfs:119640814"/>
<dbReference type="GeneID" id="119640814"/>
<evidence type="ECO:0000256" key="1">
    <source>
        <dbReference type="SAM" id="Phobius"/>
    </source>
</evidence>
<protein>
    <submittedName>
        <fullName evidence="3">Ras guanine nucleotide exchange factor E isoform X1</fullName>
    </submittedName>
</protein>
<organism evidence="2 3">
    <name type="scientific">Glossina fuscipes</name>
    <dbReference type="NCBI Taxonomy" id="7396"/>
    <lineage>
        <taxon>Eukaryota</taxon>
        <taxon>Metazoa</taxon>
        <taxon>Ecdysozoa</taxon>
        <taxon>Arthropoda</taxon>
        <taxon>Hexapoda</taxon>
        <taxon>Insecta</taxon>
        <taxon>Pterygota</taxon>
        <taxon>Neoptera</taxon>
        <taxon>Endopterygota</taxon>
        <taxon>Diptera</taxon>
        <taxon>Brachycera</taxon>
        <taxon>Muscomorpha</taxon>
        <taxon>Hippoboscoidea</taxon>
        <taxon>Glossinidae</taxon>
        <taxon>Glossina</taxon>
    </lineage>
</organism>
<dbReference type="Proteomes" id="UP000092443">
    <property type="component" value="Unplaced"/>
</dbReference>
<keyword evidence="1" id="KW-1133">Transmembrane helix</keyword>
<sequence>MLNCTDLACVLHHHHFYAHLHHLKNHLQDDNDNGVLGDGDGSDVSGNYISQLSNNESDSDLSSLSHVDAPNDTIYMVCGVVIAMLLVGLIIILVAVTINKLRKREESSSPSPIALEAQQQYTLQTRFSSLDSTNCGHEHHLQHHQEQQLFNTTPSIIASALTEGNGHLNNNNNNSISNNSNNNNNHHLHPHNGIIFEEPDSVTFVRTSGVTTNGWIFPPKAPTPNIYNCINHDLLAAANHQNGFKGFRKQFSGRFKRLVSKKSESTSPIPPELRPQLKTIYVY</sequence>
<evidence type="ECO:0000313" key="3">
    <source>
        <dbReference type="RefSeq" id="XP_037894988.1"/>
    </source>
</evidence>
<dbReference type="RefSeq" id="XP_037894988.1">
    <property type="nucleotide sequence ID" value="XM_038039060.1"/>
</dbReference>
<evidence type="ECO:0000313" key="2">
    <source>
        <dbReference type="Proteomes" id="UP000092443"/>
    </source>
</evidence>
<dbReference type="AlphaFoldDB" id="A0A9C5Z8J5"/>
<keyword evidence="1" id="KW-0812">Transmembrane</keyword>